<dbReference type="InterPro" id="IPR037066">
    <property type="entry name" value="Plug_dom_sf"/>
</dbReference>
<evidence type="ECO:0000256" key="1">
    <source>
        <dbReference type="ARBA" id="ARBA00004571"/>
    </source>
</evidence>
<dbReference type="SUPFAM" id="SSF56935">
    <property type="entry name" value="Porins"/>
    <property type="match status" value="1"/>
</dbReference>
<dbReference type="EMBL" id="JANFAV010000023">
    <property type="protein sequence ID" value="MCW6537496.1"/>
    <property type="molecule type" value="Genomic_DNA"/>
</dbReference>
<evidence type="ECO:0000313" key="14">
    <source>
        <dbReference type="Proteomes" id="UP001165565"/>
    </source>
</evidence>
<keyword evidence="5 9" id="KW-0798">TonB box</keyword>
<dbReference type="Pfam" id="PF07715">
    <property type="entry name" value="Plug"/>
    <property type="match status" value="1"/>
</dbReference>
<keyword evidence="7 8" id="KW-0998">Cell outer membrane</keyword>
<protein>
    <submittedName>
        <fullName evidence="13">TonB-dependent receptor</fullName>
    </submittedName>
</protein>
<dbReference type="InterPro" id="IPR036942">
    <property type="entry name" value="Beta-barrel_TonB_sf"/>
</dbReference>
<evidence type="ECO:0000256" key="9">
    <source>
        <dbReference type="RuleBase" id="RU003357"/>
    </source>
</evidence>
<dbReference type="GO" id="GO:0009279">
    <property type="term" value="C:cell outer membrane"/>
    <property type="evidence" value="ECO:0007669"/>
    <property type="project" value="UniProtKB-SubCell"/>
</dbReference>
<accession>A0AA41ZE91</accession>
<dbReference type="InterPro" id="IPR012910">
    <property type="entry name" value="Plug_dom"/>
</dbReference>
<sequence length="1032" mass="109628">MFGVIFTEAAKGGSGVNKTHFSTLKRSVAPIALGVALISAPAFAQNATPPQASPDDARAAASGGIADIVVTGSILRRTTQEAPSPVTVLSSESLLERGINTVADAVQRLSANGAGTITQGWNSGFNFASGANAPALRGLTVQATLSISDGLRMAPYPLADDGQRNFVDLNTVPNAVIDRIEVLRDGASSTYGADAIAGVINVITKKEIRGLHLGGSVGVSQRGDAGEQRIDVTWGYGDLANQGFNFYVSGEYQKQAALRARDRGYPFNTQDWSRVCGESGSCMKNLNWNGFTPELNDQLVAAGETPAAAFNGLISVPGVALVRPVSATNPLTGAGRYEYLNPGAGCRGYAIHQNTAGSATAPFAGVCEVDFQNQYTVLQPEIERKGLMARFTANVGERAQFYAIANYYQTKTSAMRTPIGFNGTPTPPNNGALAYNVMLPVYVCSAGVGTADGLNTGCNATNGALNPYNPYAASGRTAQAYVRSTRPRTIDTDSRALRGVLGVDGSFGDDWRYSANFTASEVRLQRVQDGFLIPQRIMDAVARGQINFNDLDATSADTWDYISPRNLTTSVSQLLQVQATLSKDLFELPGGPLQAAVGAAYRKESIDAPSANPGMLGNQYERYYGINSVGTSGSRNVKSAFFEVSAPIVDQFEVNVSGRYDKYSTGQSNFSPKVGVKFTPVRQIAFRGTFSKGFRIPSFNESFGLPTTGYVTRTVNCTTNAAFCAAHGNNAYATGDYSLGLTQTGNPGLDPEKSTAFTAGVILEPIRNVSLTVDFWHIKVKDLIVGVTDTSAAEAAYYANNGTVNIPGINVLPGQPDPAFPNALPVIGFIESSFTNQDQQTVSGIDFGAQANLPIGASLIWRTNFDAAYMLKYELTTGAGDKLRYDGTLSPCNVTSCSGSPKWRGSWQNTLEFGSTAVSLTAYYTKGYDTASLDFGGIRGDCAFNAANGTSTHAYVDGTPVNCKTKDVWSLDLTVTQKIGERFTLYANVLNLLDTKPPFDPDAAYAVFGFNPAWAGPNIMGRYLRIGAKASF</sequence>
<evidence type="ECO:0000256" key="8">
    <source>
        <dbReference type="PROSITE-ProRule" id="PRU01360"/>
    </source>
</evidence>
<dbReference type="Gene3D" id="2.40.170.20">
    <property type="entry name" value="TonB-dependent receptor, beta-barrel domain"/>
    <property type="match status" value="1"/>
</dbReference>
<proteinExistence type="inferred from homology"/>
<reference evidence="13" key="1">
    <citation type="submission" date="2022-06" db="EMBL/GenBank/DDBJ databases">
        <title>Sphingomonas sp. nov. isolated from rhizosphere soil of tomato.</title>
        <authorList>
            <person name="Dong H."/>
            <person name="Gao R."/>
        </authorList>
    </citation>
    <scope>NUCLEOTIDE SEQUENCE</scope>
    <source>
        <strain evidence="13">MMSM24</strain>
    </source>
</reference>
<evidence type="ECO:0000256" key="7">
    <source>
        <dbReference type="ARBA" id="ARBA00023237"/>
    </source>
</evidence>
<dbReference type="PANTHER" id="PTHR47234">
    <property type="match status" value="1"/>
</dbReference>
<dbReference type="PROSITE" id="PS52016">
    <property type="entry name" value="TONB_DEPENDENT_REC_3"/>
    <property type="match status" value="1"/>
</dbReference>
<keyword evidence="2 8" id="KW-0813">Transport</keyword>
<keyword evidence="14" id="KW-1185">Reference proteome</keyword>
<dbReference type="InterPro" id="IPR039426">
    <property type="entry name" value="TonB-dep_rcpt-like"/>
</dbReference>
<feature type="chain" id="PRO_5041393662" evidence="10">
    <location>
        <begin position="45"/>
        <end position="1032"/>
    </location>
</feature>
<dbReference type="Gene3D" id="2.170.130.10">
    <property type="entry name" value="TonB-dependent receptor, plug domain"/>
    <property type="match status" value="1"/>
</dbReference>
<comment type="similarity">
    <text evidence="8 9">Belongs to the TonB-dependent receptor family.</text>
</comment>
<evidence type="ECO:0000259" key="11">
    <source>
        <dbReference type="Pfam" id="PF00593"/>
    </source>
</evidence>
<feature type="signal peptide" evidence="10">
    <location>
        <begin position="1"/>
        <end position="44"/>
    </location>
</feature>
<dbReference type="AlphaFoldDB" id="A0AA41ZE91"/>
<keyword evidence="4 8" id="KW-0812">Transmembrane</keyword>
<dbReference type="Proteomes" id="UP001165565">
    <property type="component" value="Unassembled WGS sequence"/>
</dbReference>
<gene>
    <name evidence="13" type="ORF">NEE01_22175</name>
</gene>
<keyword evidence="10" id="KW-0732">Signal</keyword>
<evidence type="ECO:0000256" key="3">
    <source>
        <dbReference type="ARBA" id="ARBA00022452"/>
    </source>
</evidence>
<evidence type="ECO:0000256" key="4">
    <source>
        <dbReference type="ARBA" id="ARBA00022692"/>
    </source>
</evidence>
<dbReference type="PANTHER" id="PTHR47234:SF2">
    <property type="entry name" value="TONB-DEPENDENT RECEPTOR"/>
    <property type="match status" value="1"/>
</dbReference>
<comment type="caution">
    <text evidence="13">The sequence shown here is derived from an EMBL/GenBank/DDBJ whole genome shotgun (WGS) entry which is preliminary data.</text>
</comment>
<keyword evidence="13" id="KW-0675">Receptor</keyword>
<evidence type="ECO:0000256" key="6">
    <source>
        <dbReference type="ARBA" id="ARBA00023136"/>
    </source>
</evidence>
<dbReference type="InterPro" id="IPR000531">
    <property type="entry name" value="Beta-barrel_TonB"/>
</dbReference>
<evidence type="ECO:0000259" key="12">
    <source>
        <dbReference type="Pfam" id="PF07715"/>
    </source>
</evidence>
<keyword evidence="3 8" id="KW-1134">Transmembrane beta strand</keyword>
<evidence type="ECO:0000313" key="13">
    <source>
        <dbReference type="EMBL" id="MCW6537496.1"/>
    </source>
</evidence>
<organism evidence="13 14">
    <name type="scientific">Sphingomonas lycopersici</name>
    <dbReference type="NCBI Taxonomy" id="2951807"/>
    <lineage>
        <taxon>Bacteria</taxon>
        <taxon>Pseudomonadati</taxon>
        <taxon>Pseudomonadota</taxon>
        <taxon>Alphaproteobacteria</taxon>
        <taxon>Sphingomonadales</taxon>
        <taxon>Sphingomonadaceae</taxon>
        <taxon>Sphingomonas</taxon>
    </lineage>
</organism>
<feature type="domain" description="TonB-dependent receptor-like beta-barrel" evidence="11">
    <location>
        <begin position="467"/>
        <end position="992"/>
    </location>
</feature>
<evidence type="ECO:0000256" key="10">
    <source>
        <dbReference type="SAM" id="SignalP"/>
    </source>
</evidence>
<feature type="domain" description="TonB-dependent receptor plug" evidence="12">
    <location>
        <begin position="79"/>
        <end position="199"/>
    </location>
</feature>
<dbReference type="Pfam" id="PF00593">
    <property type="entry name" value="TonB_dep_Rec_b-barrel"/>
    <property type="match status" value="1"/>
</dbReference>
<name>A0AA41ZE91_9SPHN</name>
<evidence type="ECO:0000256" key="2">
    <source>
        <dbReference type="ARBA" id="ARBA00022448"/>
    </source>
</evidence>
<evidence type="ECO:0000256" key="5">
    <source>
        <dbReference type="ARBA" id="ARBA00023077"/>
    </source>
</evidence>
<comment type="subcellular location">
    <subcellularLocation>
        <location evidence="1 8">Cell outer membrane</location>
        <topology evidence="1 8">Multi-pass membrane protein</topology>
    </subcellularLocation>
</comment>
<keyword evidence="6 8" id="KW-0472">Membrane</keyword>